<gene>
    <name evidence="5" type="ORF">KQI42_03230</name>
</gene>
<dbReference type="InterPro" id="IPR007696">
    <property type="entry name" value="DNA_mismatch_repair_MutS_core"/>
</dbReference>
<dbReference type="SMART" id="SM00534">
    <property type="entry name" value="MUTSac"/>
    <property type="match status" value="1"/>
</dbReference>
<protein>
    <submittedName>
        <fullName evidence="5">DNA mismatch repair protein MutS</fullName>
    </submittedName>
</protein>
<dbReference type="Proteomes" id="UP000749471">
    <property type="component" value="Unassembled WGS sequence"/>
</dbReference>
<dbReference type="PANTHER" id="PTHR11361">
    <property type="entry name" value="DNA MISMATCH REPAIR PROTEIN MUTS FAMILY MEMBER"/>
    <property type="match status" value="1"/>
</dbReference>
<comment type="caution">
    <text evidence="5">The sequence shown here is derived from an EMBL/GenBank/DDBJ whole genome shotgun (WGS) entry which is preliminary data.</text>
</comment>
<dbReference type="Pfam" id="PF00488">
    <property type="entry name" value="MutS_V"/>
    <property type="match status" value="1"/>
</dbReference>
<evidence type="ECO:0000313" key="5">
    <source>
        <dbReference type="EMBL" id="MBU5437006.1"/>
    </source>
</evidence>
<name>A0ABS6E2E0_9FIRM</name>
<feature type="domain" description="DNA mismatch repair protein MutS core" evidence="3">
    <location>
        <begin position="9"/>
        <end position="320"/>
    </location>
</feature>
<keyword evidence="2" id="KW-0067">ATP-binding</keyword>
<keyword evidence="1" id="KW-0547">Nucleotide-binding</keyword>
<keyword evidence="6" id="KW-1185">Reference proteome</keyword>
<dbReference type="InterPro" id="IPR045076">
    <property type="entry name" value="MutS"/>
</dbReference>
<sequence>MVFMDNETKESLDFQYILNMISTITPYGMMYKEKMKPFVLGQEEALIEELNKLECYIPYVKDKDVRRAFNNIFGHIKDLRNSVKRAMEGSILTEIELFEIKNFLFLIRNLNKLMKDNEIPTWKDMEIEPIEKLESLLDPESTGISTFYIYDCYSEQLKAIRESKRETDKEIKLEKKTIKEKIKEELKIDLRPDGTVVIPKDNQPLLEKIENYPHLTYVSETYMNIKFTIKPTENITLLERKLLLLKDQEEREELKVREMLSKEIGKRRKSLFKNMASIGKIDLILGKAKYGLDIEGVKPNIVKDHVISIEEGRHPKVEAFLKEKDLKFTPISIELKEGVACITGANMGGKTISLKLVGLLTAMAHYGLFIPAKGMTLGLSEYIKCSIGDMQSTDNGLSTFGGEIKIVQEAIEKSTAKGLVLIDELARGTNPDEGYAISKAIVSYLKDKEAITLLTTHYDNVANLDKVVHLQVVGLSKVDFADLVNNMEHENKMDLINRYMDYRLRVVKKDRNVPRDALNIARIMGLDKEILDTAEKILKEK</sequence>
<dbReference type="SMART" id="SM00533">
    <property type="entry name" value="MUTSd"/>
    <property type="match status" value="1"/>
</dbReference>
<dbReference type="PANTHER" id="PTHR11361:SF14">
    <property type="entry name" value="DNA MISMATCH REPAIR PROTEIN MUTS, TYPE 2"/>
    <property type="match status" value="1"/>
</dbReference>
<evidence type="ECO:0000259" key="3">
    <source>
        <dbReference type="SMART" id="SM00533"/>
    </source>
</evidence>
<evidence type="ECO:0000259" key="4">
    <source>
        <dbReference type="SMART" id="SM00534"/>
    </source>
</evidence>
<evidence type="ECO:0000313" key="6">
    <source>
        <dbReference type="Proteomes" id="UP000749471"/>
    </source>
</evidence>
<dbReference type="RefSeq" id="WP_216516691.1">
    <property type="nucleotide sequence ID" value="NZ_JAHLPM010000002.1"/>
</dbReference>
<organism evidence="5 6">
    <name type="scientific">Tissierella simiarum</name>
    <dbReference type="NCBI Taxonomy" id="2841534"/>
    <lineage>
        <taxon>Bacteria</taxon>
        <taxon>Bacillati</taxon>
        <taxon>Bacillota</taxon>
        <taxon>Tissierellia</taxon>
        <taxon>Tissierellales</taxon>
        <taxon>Tissierellaceae</taxon>
        <taxon>Tissierella</taxon>
    </lineage>
</organism>
<reference evidence="5 6" key="1">
    <citation type="submission" date="2021-06" db="EMBL/GenBank/DDBJ databases">
        <authorList>
            <person name="Sun Q."/>
            <person name="Li D."/>
        </authorList>
    </citation>
    <scope>NUCLEOTIDE SEQUENCE [LARGE SCALE GENOMIC DNA]</scope>
    <source>
        <strain evidence="5 6">MSJ-40</strain>
    </source>
</reference>
<accession>A0ABS6E2E0</accession>
<dbReference type="InterPro" id="IPR000432">
    <property type="entry name" value="DNA_mismatch_repair_MutS_C"/>
</dbReference>
<evidence type="ECO:0000256" key="1">
    <source>
        <dbReference type="ARBA" id="ARBA00022741"/>
    </source>
</evidence>
<evidence type="ECO:0000256" key="2">
    <source>
        <dbReference type="ARBA" id="ARBA00022840"/>
    </source>
</evidence>
<feature type="domain" description="DNA mismatch repair proteins mutS family" evidence="4">
    <location>
        <begin position="337"/>
        <end position="539"/>
    </location>
</feature>
<dbReference type="EMBL" id="JAHLPM010000002">
    <property type="protein sequence ID" value="MBU5437006.1"/>
    <property type="molecule type" value="Genomic_DNA"/>
</dbReference>
<proteinExistence type="predicted"/>